<feature type="transmembrane region" description="Helical" evidence="7">
    <location>
        <begin position="131"/>
        <end position="154"/>
    </location>
</feature>
<reference evidence="8 9" key="1">
    <citation type="submission" date="2019-11" db="EMBL/GenBank/DDBJ databases">
        <title>Bacillus lacus genome.</title>
        <authorList>
            <person name="Allen C.J."/>
            <person name="Newman J.D."/>
        </authorList>
    </citation>
    <scope>NUCLEOTIDE SEQUENCE [LARGE SCALE GENOMIC DNA]</scope>
    <source>
        <strain evidence="8 9">KCTC 33946</strain>
    </source>
</reference>
<feature type="transmembrane region" description="Helical" evidence="7">
    <location>
        <begin position="273"/>
        <end position="296"/>
    </location>
</feature>
<evidence type="ECO:0000256" key="1">
    <source>
        <dbReference type="ARBA" id="ARBA00004651"/>
    </source>
</evidence>
<dbReference type="PANTHER" id="PTHR34184">
    <property type="entry name" value="UPF0718 PROTEIN YCGR"/>
    <property type="match status" value="1"/>
</dbReference>
<dbReference type="EMBL" id="WKKI01000030">
    <property type="protein sequence ID" value="MRX73253.1"/>
    <property type="molecule type" value="Genomic_DNA"/>
</dbReference>
<dbReference type="InterPro" id="IPR005524">
    <property type="entry name" value="DUF318"/>
</dbReference>
<dbReference type="OrthoDB" id="9810876at2"/>
<dbReference type="GO" id="GO:0005886">
    <property type="term" value="C:plasma membrane"/>
    <property type="evidence" value="ECO:0007669"/>
    <property type="project" value="UniProtKB-SubCell"/>
</dbReference>
<evidence type="ECO:0000256" key="3">
    <source>
        <dbReference type="ARBA" id="ARBA00022475"/>
    </source>
</evidence>
<feature type="transmembrane region" description="Helical" evidence="7">
    <location>
        <begin position="160"/>
        <end position="181"/>
    </location>
</feature>
<keyword evidence="3" id="KW-1003">Cell membrane</keyword>
<keyword evidence="6 7" id="KW-0472">Membrane</keyword>
<evidence type="ECO:0000313" key="8">
    <source>
        <dbReference type="EMBL" id="MRX73253.1"/>
    </source>
</evidence>
<evidence type="ECO:0000313" key="9">
    <source>
        <dbReference type="Proteomes" id="UP000448867"/>
    </source>
</evidence>
<keyword evidence="5 7" id="KW-1133">Transmembrane helix</keyword>
<comment type="caution">
    <text evidence="8">The sequence shown here is derived from an EMBL/GenBank/DDBJ whole genome shotgun (WGS) entry which is preliminary data.</text>
</comment>
<evidence type="ECO:0000256" key="5">
    <source>
        <dbReference type="ARBA" id="ARBA00022989"/>
    </source>
</evidence>
<name>A0A7X2LZR6_9BACI</name>
<feature type="transmembrane region" description="Helical" evidence="7">
    <location>
        <begin position="97"/>
        <end position="119"/>
    </location>
</feature>
<dbReference type="PANTHER" id="PTHR34184:SF4">
    <property type="entry name" value="UPF0718 PROTEIN YCGR"/>
    <property type="match status" value="1"/>
</dbReference>
<keyword evidence="4 7" id="KW-0812">Transmembrane</keyword>
<accession>A0A7X2LZR6</accession>
<feature type="transmembrane region" description="Helical" evidence="7">
    <location>
        <begin position="221"/>
        <end position="238"/>
    </location>
</feature>
<evidence type="ECO:0000256" key="6">
    <source>
        <dbReference type="ARBA" id="ARBA00023136"/>
    </source>
</evidence>
<comment type="similarity">
    <text evidence="2">Belongs to the UPF0718 family.</text>
</comment>
<sequence>MISIYKRKEENHIKRLTGEAFGLVLLIMLLILFLFSEEIAADRFIPHIAVDTGIIFLSIILEAIPFVILGVFVSSLIQVYISEERLKNLIPSRPIAAIIPAALLGALLPICECAIIPVVRRLISKGMPVHIGMVLLMTAPVLNPITALSTYYAFRPDLSVLYGRLGITFLCSIIIGLLIFLRYRYTSPLKVQLQPHIHQKVDSSRVLKVCYHTTQEFFDMGRYLIMGALAAGLFQTMVNRDLLNSLGQNTLLAPVLMMALAFLLSLCSEADAFVAATFSQSFTTGSIVAFLVYGPAIDFKNMLMMLAYFRFTFVMFFFTSVTLVIYGTIILLQ</sequence>
<feature type="transmembrane region" description="Helical" evidence="7">
    <location>
        <begin position="20"/>
        <end position="41"/>
    </location>
</feature>
<dbReference type="AlphaFoldDB" id="A0A7X2LZR6"/>
<comment type="subcellular location">
    <subcellularLocation>
        <location evidence="1">Cell membrane</location>
        <topology evidence="1">Multi-pass membrane protein</topology>
    </subcellularLocation>
</comment>
<dbReference type="InterPro" id="IPR052923">
    <property type="entry name" value="UPF0718"/>
</dbReference>
<keyword evidence="9" id="KW-1185">Reference proteome</keyword>
<organism evidence="8 9">
    <name type="scientific">Metabacillus lacus</name>
    <dbReference type="NCBI Taxonomy" id="1983721"/>
    <lineage>
        <taxon>Bacteria</taxon>
        <taxon>Bacillati</taxon>
        <taxon>Bacillota</taxon>
        <taxon>Bacilli</taxon>
        <taxon>Bacillales</taxon>
        <taxon>Bacillaceae</taxon>
        <taxon>Metabacillus</taxon>
    </lineage>
</organism>
<feature type="transmembrane region" description="Helical" evidence="7">
    <location>
        <begin position="53"/>
        <end position="77"/>
    </location>
</feature>
<protein>
    <submittedName>
        <fullName evidence="8">Permease</fullName>
    </submittedName>
</protein>
<proteinExistence type="inferred from homology"/>
<dbReference type="Proteomes" id="UP000448867">
    <property type="component" value="Unassembled WGS sequence"/>
</dbReference>
<evidence type="ECO:0000256" key="2">
    <source>
        <dbReference type="ARBA" id="ARBA00006386"/>
    </source>
</evidence>
<evidence type="ECO:0000256" key="4">
    <source>
        <dbReference type="ARBA" id="ARBA00022692"/>
    </source>
</evidence>
<evidence type="ECO:0000256" key="7">
    <source>
        <dbReference type="SAM" id="Phobius"/>
    </source>
</evidence>
<feature type="transmembrane region" description="Helical" evidence="7">
    <location>
        <begin position="250"/>
        <end position="266"/>
    </location>
</feature>
<feature type="transmembrane region" description="Helical" evidence="7">
    <location>
        <begin position="308"/>
        <end position="332"/>
    </location>
</feature>
<dbReference type="Pfam" id="PF03773">
    <property type="entry name" value="ArsP_1"/>
    <property type="match status" value="1"/>
</dbReference>
<gene>
    <name evidence="8" type="ORF">GJU40_13985</name>
</gene>